<evidence type="ECO:0000313" key="8">
    <source>
        <dbReference type="Proteomes" id="UP001172457"/>
    </source>
</evidence>
<accession>A0AA38VWP1</accession>
<evidence type="ECO:0000256" key="4">
    <source>
        <dbReference type="RuleBase" id="RU003718"/>
    </source>
</evidence>
<protein>
    <recommendedName>
        <fullName evidence="5">Glycosyltransferase</fullName>
        <ecNumber evidence="5">2.4.1.-</ecNumber>
    </recommendedName>
</protein>
<name>A0AA38VWP1_9ASTR</name>
<dbReference type="Pfam" id="PF00201">
    <property type="entry name" value="UDPGT"/>
    <property type="match status" value="1"/>
</dbReference>
<dbReference type="FunFam" id="3.40.50.2000:FF:000065">
    <property type="entry name" value="Glycosyltransferase"/>
    <property type="match status" value="1"/>
</dbReference>
<dbReference type="Proteomes" id="UP001172457">
    <property type="component" value="Chromosome 8"/>
</dbReference>
<dbReference type="EMBL" id="JARYMX010000008">
    <property type="protein sequence ID" value="KAJ9537692.1"/>
    <property type="molecule type" value="Genomic_DNA"/>
</dbReference>
<dbReference type="PANTHER" id="PTHR11926">
    <property type="entry name" value="GLUCOSYL/GLUCURONOSYL TRANSFERASES"/>
    <property type="match status" value="1"/>
</dbReference>
<evidence type="ECO:0000256" key="6">
    <source>
        <dbReference type="SAM" id="Phobius"/>
    </source>
</evidence>
<evidence type="ECO:0000256" key="2">
    <source>
        <dbReference type="ARBA" id="ARBA00022676"/>
    </source>
</evidence>
<dbReference type="SUPFAM" id="SSF53756">
    <property type="entry name" value="UDP-Glycosyltransferase/glycogen phosphorylase"/>
    <property type="match status" value="2"/>
</dbReference>
<feature type="transmembrane region" description="Helical" evidence="6">
    <location>
        <begin position="196"/>
        <end position="215"/>
    </location>
</feature>
<keyword evidence="2 4" id="KW-0328">Glycosyltransferase</keyword>
<dbReference type="CDD" id="cd03784">
    <property type="entry name" value="GT1_Gtf-like"/>
    <property type="match status" value="1"/>
</dbReference>
<dbReference type="PROSITE" id="PS00375">
    <property type="entry name" value="UDPGT"/>
    <property type="match status" value="1"/>
</dbReference>
<dbReference type="Gene3D" id="3.40.50.2000">
    <property type="entry name" value="Glycogen Phosphorylase B"/>
    <property type="match status" value="3"/>
</dbReference>
<gene>
    <name evidence="7" type="ORF">OSB04_030425</name>
</gene>
<keyword evidence="6" id="KW-0472">Membrane</keyword>
<evidence type="ECO:0000256" key="1">
    <source>
        <dbReference type="ARBA" id="ARBA00009995"/>
    </source>
</evidence>
<reference evidence="7" key="1">
    <citation type="submission" date="2023-03" db="EMBL/GenBank/DDBJ databases">
        <title>Chromosome-scale reference genome and RAD-based genetic map of yellow starthistle (Centaurea solstitialis) reveal putative structural variation and QTLs associated with invader traits.</title>
        <authorList>
            <person name="Reatini B."/>
            <person name="Cang F.A."/>
            <person name="Jiang Q."/>
            <person name="Mckibben M.T.W."/>
            <person name="Barker M.S."/>
            <person name="Rieseberg L.H."/>
            <person name="Dlugosch K.M."/>
        </authorList>
    </citation>
    <scope>NUCLEOTIDE SEQUENCE</scope>
    <source>
        <strain evidence="7">CAN-66</strain>
        <tissue evidence="7">Leaf</tissue>
    </source>
</reference>
<dbReference type="GO" id="GO:0080043">
    <property type="term" value="F:quercetin 3-O-glucosyltransferase activity"/>
    <property type="evidence" value="ECO:0007669"/>
    <property type="project" value="TreeGrafter"/>
</dbReference>
<comment type="similarity">
    <text evidence="1 4">Belongs to the UDP-glycosyltransferase family.</text>
</comment>
<sequence length="545" mass="61424">MGSDVKREEVKRLIQELMGEGGERMRNKAMEWKKKAHTATGLNGSSSLNVDNLVKEISKDMDAWARDEKKPHVVFIPCPAQSHIKAMLKLAELLHHKGIEITFVNTDTIHKRFLESGGPHCLDASPPGFRFETIPDGISFNSLDDVATARKKRINSIRNLLSAPFLDLLTKLPTPPTCIVSDGVMSGFTIDVAQKLGIPIMLYWTFAACGFMIFYQMKFLIEKGLAPFKDESYLINGYLDTIVDWIPGMDGICIKDFPSMVRTTDPNDQLLNFATECTRRSHEVPHHIFHTFDKLEPSIVKALSSMFSHVYTIGPLQLLLDRIPEEEKHTQVSHFNGYSLMKEEPECFQWLRSKEPNSVIYVNFGSTTVMSFEELNEFGWGFVESGYSFLWIIRSDLVVGESATLPPEFEECIEKGKGFVASWCSQEKVLNHPSVGGFLTHCGWGSTIESLSAGVPMICWPYVADQMINCRYICKEWEVGLEMGSSVKREEVKRLIQELMGEGGERMRNKAMEWKKKAHIATGLNGSSSLSVDNLVKEISKLSTN</sequence>
<comment type="caution">
    <text evidence="7">The sequence shown here is derived from an EMBL/GenBank/DDBJ whole genome shotgun (WGS) entry which is preliminary data.</text>
</comment>
<keyword evidence="3 4" id="KW-0808">Transferase</keyword>
<keyword evidence="6" id="KW-1133">Transmembrane helix</keyword>
<keyword evidence="8" id="KW-1185">Reference proteome</keyword>
<keyword evidence="6" id="KW-0812">Transmembrane</keyword>
<dbReference type="InterPro" id="IPR002213">
    <property type="entry name" value="UDP_glucos_trans"/>
</dbReference>
<organism evidence="7 8">
    <name type="scientific">Centaurea solstitialis</name>
    <name type="common">yellow star-thistle</name>
    <dbReference type="NCBI Taxonomy" id="347529"/>
    <lineage>
        <taxon>Eukaryota</taxon>
        <taxon>Viridiplantae</taxon>
        <taxon>Streptophyta</taxon>
        <taxon>Embryophyta</taxon>
        <taxon>Tracheophyta</taxon>
        <taxon>Spermatophyta</taxon>
        <taxon>Magnoliopsida</taxon>
        <taxon>eudicotyledons</taxon>
        <taxon>Gunneridae</taxon>
        <taxon>Pentapetalae</taxon>
        <taxon>asterids</taxon>
        <taxon>campanulids</taxon>
        <taxon>Asterales</taxon>
        <taxon>Asteraceae</taxon>
        <taxon>Carduoideae</taxon>
        <taxon>Cardueae</taxon>
        <taxon>Centaureinae</taxon>
        <taxon>Centaurea</taxon>
    </lineage>
</organism>
<evidence type="ECO:0000313" key="7">
    <source>
        <dbReference type="EMBL" id="KAJ9537692.1"/>
    </source>
</evidence>
<dbReference type="AlphaFoldDB" id="A0AA38VWP1"/>
<dbReference type="FunFam" id="3.40.50.2000:FF:000027">
    <property type="entry name" value="Glycosyltransferase"/>
    <property type="match status" value="1"/>
</dbReference>
<evidence type="ECO:0000256" key="5">
    <source>
        <dbReference type="RuleBase" id="RU362057"/>
    </source>
</evidence>
<dbReference type="GO" id="GO:0080044">
    <property type="term" value="F:quercetin 7-O-glucosyltransferase activity"/>
    <property type="evidence" value="ECO:0007669"/>
    <property type="project" value="TreeGrafter"/>
</dbReference>
<dbReference type="PANTHER" id="PTHR11926:SF1417">
    <property type="entry name" value="UDP-GLUCURONOSYL_UDP-GLUCOSYLTRANSFERASE, UDP-GLYCOSYLTRANSFERASE FAMILY"/>
    <property type="match status" value="1"/>
</dbReference>
<evidence type="ECO:0000256" key="3">
    <source>
        <dbReference type="ARBA" id="ARBA00022679"/>
    </source>
</evidence>
<dbReference type="InterPro" id="IPR035595">
    <property type="entry name" value="UDP_glycos_trans_CS"/>
</dbReference>
<proteinExistence type="inferred from homology"/>
<dbReference type="EC" id="2.4.1.-" evidence="5"/>